<dbReference type="RefSeq" id="WP_211867518.1">
    <property type="nucleotide sequence ID" value="NZ_JAAEDI010000006.1"/>
</dbReference>
<name>A0ABS5EER9_9PROT</name>
<accession>A0ABS5EER9</accession>
<evidence type="ECO:0008006" key="3">
    <source>
        <dbReference type="Google" id="ProtNLM"/>
    </source>
</evidence>
<protein>
    <recommendedName>
        <fullName evidence="3">Major capsid protein</fullName>
    </recommendedName>
</protein>
<evidence type="ECO:0000313" key="1">
    <source>
        <dbReference type="EMBL" id="MBR0649508.1"/>
    </source>
</evidence>
<dbReference type="Proteomes" id="UP000698752">
    <property type="component" value="Unassembled WGS sequence"/>
</dbReference>
<organism evidence="1 2">
    <name type="scientific">Neoroseomonas terrae</name>
    <dbReference type="NCBI Taxonomy" id="424799"/>
    <lineage>
        <taxon>Bacteria</taxon>
        <taxon>Pseudomonadati</taxon>
        <taxon>Pseudomonadota</taxon>
        <taxon>Alphaproteobacteria</taxon>
        <taxon>Acetobacterales</taxon>
        <taxon>Acetobacteraceae</taxon>
        <taxon>Neoroseomonas</taxon>
    </lineage>
</organism>
<evidence type="ECO:0000313" key="2">
    <source>
        <dbReference type="Proteomes" id="UP000698752"/>
    </source>
</evidence>
<keyword evidence="2" id="KW-1185">Reference proteome</keyword>
<proteinExistence type="predicted"/>
<dbReference type="EMBL" id="JAAEDI010000006">
    <property type="protein sequence ID" value="MBR0649508.1"/>
    <property type="molecule type" value="Genomic_DNA"/>
</dbReference>
<sequence length="389" mass="40986">MSDTIRKRIRALALKQETTQGVDAIAGTPSPSDYVTCRWTVRPVRDLVQNPGESGAYDDLAPIPAGARAELRIAVPMVGSGTAGQAPEWGKAMKACRMEEVVTAAAVGAPTAAASGTGTTVTAASPFGTTAQQYRGMAILLTGNPAAGAVDVVIDYTTGRVVSLGRTYSPILSSGTSLQIPTNVLYRPISDESQEAGLTAYIYEDGLRHRFLGMKGSWGIGLIAGQPASLVYTLTGMVAAYKEAATMVTNFVPVTRRPPLWMGGMSQLNRAVADVQSVNFEMGNRSYYTENPEAPQGYDVPILTGASPRYTLNPFSRTTRSPARAGAWESGVPMPYAAIWGATAGNRFALSCPSAQVTELGDEERGELGVDSIVLTPDTPNAGAFLCCF</sequence>
<reference evidence="2" key="1">
    <citation type="journal article" date="2021" name="Syst. Appl. Microbiol.">
        <title>Roseomonas hellenica sp. nov., isolated from roots of wild-growing Alkanna tinctoria.</title>
        <authorList>
            <person name="Rat A."/>
            <person name="Naranjo H.D."/>
            <person name="Lebbe L."/>
            <person name="Cnockaert M."/>
            <person name="Krigas N."/>
            <person name="Grigoriadou K."/>
            <person name="Maloupa E."/>
            <person name="Willems A."/>
        </authorList>
    </citation>
    <scope>NUCLEOTIDE SEQUENCE [LARGE SCALE GENOMIC DNA]</scope>
    <source>
        <strain evidence="2">LMG 31159</strain>
    </source>
</reference>
<comment type="caution">
    <text evidence="1">The sequence shown here is derived from an EMBL/GenBank/DDBJ whole genome shotgun (WGS) entry which is preliminary data.</text>
</comment>
<gene>
    <name evidence="1" type="ORF">GXW78_07545</name>
</gene>